<keyword evidence="1" id="KW-1133">Transmembrane helix</keyword>
<evidence type="ECO:0000313" key="2">
    <source>
        <dbReference type="EMBL" id="KAA3757448.1"/>
    </source>
</evidence>
<organism evidence="2 3">
    <name type="scientific">Bacteroides salyersiae</name>
    <dbReference type="NCBI Taxonomy" id="291644"/>
    <lineage>
        <taxon>Bacteria</taxon>
        <taxon>Pseudomonadati</taxon>
        <taxon>Bacteroidota</taxon>
        <taxon>Bacteroidia</taxon>
        <taxon>Bacteroidales</taxon>
        <taxon>Bacteroidaceae</taxon>
        <taxon>Bacteroides</taxon>
    </lineage>
</organism>
<dbReference type="AlphaFoldDB" id="A0A7J4XCQ8"/>
<accession>A0A7J4XCQ8</accession>
<comment type="caution">
    <text evidence="2">The sequence shown here is derived from an EMBL/GenBank/DDBJ whole genome shotgun (WGS) entry which is preliminary data.</text>
</comment>
<dbReference type="EMBL" id="VWMK01000033">
    <property type="protein sequence ID" value="KAA3757448.1"/>
    <property type="molecule type" value="Genomic_DNA"/>
</dbReference>
<dbReference type="Proteomes" id="UP000422221">
    <property type="component" value="Unassembled WGS sequence"/>
</dbReference>
<keyword evidence="1" id="KW-0472">Membrane</keyword>
<sequence length="132" mass="15472">MRQEDKRYEEWLSGIRSGQPVLDHPEDLTSAIVQRISQTVSKRKRRNFIIRSCVLGTVAAVWLCLLLGETFFPSFSDGAEKEYSAWQCTSFSLPENWKKMSLMEKGNYCSVRYIKHKQQKQKRMSEIMNKTD</sequence>
<protein>
    <submittedName>
        <fullName evidence="2">Uncharacterized protein</fullName>
    </submittedName>
</protein>
<keyword evidence="1" id="KW-0812">Transmembrane</keyword>
<proteinExistence type="predicted"/>
<gene>
    <name evidence="2" type="ORF">F3F73_22220</name>
</gene>
<evidence type="ECO:0000256" key="1">
    <source>
        <dbReference type="SAM" id="Phobius"/>
    </source>
</evidence>
<feature type="transmembrane region" description="Helical" evidence="1">
    <location>
        <begin position="48"/>
        <end position="68"/>
    </location>
</feature>
<reference evidence="2 3" key="1">
    <citation type="journal article" date="2019" name="Nat. Med.">
        <title>A library of human gut bacterial isolates paired with longitudinal multiomics data enables mechanistic microbiome research.</title>
        <authorList>
            <person name="Poyet M."/>
            <person name="Groussin M."/>
            <person name="Gibbons S.M."/>
            <person name="Avila-Pacheco J."/>
            <person name="Jiang X."/>
            <person name="Kearney S.M."/>
            <person name="Perrotta A.R."/>
            <person name="Berdy B."/>
            <person name="Zhao S."/>
            <person name="Lieberman T.D."/>
            <person name="Swanson P.K."/>
            <person name="Smith M."/>
            <person name="Roesemann S."/>
            <person name="Alexander J.E."/>
            <person name="Rich S.A."/>
            <person name="Livny J."/>
            <person name="Vlamakis H."/>
            <person name="Clish C."/>
            <person name="Bullock K."/>
            <person name="Deik A."/>
            <person name="Scott J."/>
            <person name="Pierce K.A."/>
            <person name="Xavier R.J."/>
            <person name="Alm E.J."/>
        </authorList>
    </citation>
    <scope>NUCLEOTIDE SEQUENCE [LARGE SCALE GENOMIC DNA]</scope>
    <source>
        <strain evidence="2 3">BIOML-A10</strain>
    </source>
</reference>
<evidence type="ECO:0000313" key="3">
    <source>
        <dbReference type="Proteomes" id="UP000422221"/>
    </source>
</evidence>
<name>A0A7J4XCQ8_9BACE</name>
<dbReference type="RefSeq" id="WP_005923384.1">
    <property type="nucleotide sequence ID" value="NZ_CABKSE010000001.1"/>
</dbReference>